<keyword evidence="2" id="KW-0378">Hydrolase</keyword>
<feature type="domain" description="CMP/dCMP-type deaminase" evidence="1">
    <location>
        <begin position="1"/>
        <end position="110"/>
    </location>
</feature>
<dbReference type="Pfam" id="PF00383">
    <property type="entry name" value="dCMP_cyt_deam_1"/>
    <property type="match status" value="1"/>
</dbReference>
<proteinExistence type="predicted"/>
<dbReference type="EMBL" id="JYNZ01000003">
    <property type="protein sequence ID" value="KXK26941.1"/>
    <property type="molecule type" value="Genomic_DNA"/>
</dbReference>
<dbReference type="STRING" id="1617426.TR69_WS6001000965"/>
<reference evidence="2 3" key="1">
    <citation type="submission" date="2015-02" db="EMBL/GenBank/DDBJ databases">
        <title>Improved understanding of the partial-nitritation anammox process through 23 genomes representing the majority of the microbial community.</title>
        <authorList>
            <person name="Speth D.R."/>
            <person name="In T Zandt M."/>
            <person name="Guerrero Cruz S."/>
            <person name="Jetten M.S."/>
            <person name="Dutilh B.E."/>
        </authorList>
    </citation>
    <scope>NUCLEOTIDE SEQUENCE [LARGE SCALE GENOMIC DNA]</scope>
    <source>
        <strain evidence="2">OLB20</strain>
    </source>
</reference>
<protein>
    <submittedName>
        <fullName evidence="2">Guanine deaminase</fullName>
        <ecNumber evidence="2">3.5.4.3</ecNumber>
    </submittedName>
</protein>
<dbReference type="SUPFAM" id="SSF53927">
    <property type="entry name" value="Cytidine deaminase-like"/>
    <property type="match status" value="1"/>
</dbReference>
<evidence type="ECO:0000313" key="2">
    <source>
        <dbReference type="EMBL" id="KXK26941.1"/>
    </source>
</evidence>
<dbReference type="Proteomes" id="UP000070457">
    <property type="component" value="Unassembled WGS sequence"/>
</dbReference>
<dbReference type="EC" id="3.5.4.3" evidence="2"/>
<dbReference type="AlphaFoldDB" id="A0A136LZ69"/>
<comment type="caution">
    <text evidence="2">The sequence shown here is derived from an EMBL/GenBank/DDBJ whole genome shotgun (WGS) entry which is preliminary data.</text>
</comment>
<dbReference type="PROSITE" id="PS51747">
    <property type="entry name" value="CYT_DCMP_DEAMINASES_2"/>
    <property type="match status" value="1"/>
</dbReference>
<evidence type="ECO:0000259" key="1">
    <source>
        <dbReference type="PROSITE" id="PS51747"/>
    </source>
</evidence>
<evidence type="ECO:0000313" key="3">
    <source>
        <dbReference type="Proteomes" id="UP000070457"/>
    </source>
</evidence>
<sequence>MTDSTYIKHAIELSRKSVEQGRFPAGALVVKNGAVISESTSGLYPGYNHADGASVDKAFRAEKADLRGAVLFCSMFPCVMCLTKAYWAGIRRIVFAIPRSDLNQEYYESASEPQLDFHEQVELVHSGSMRDKAMEVVRSWEKSR</sequence>
<gene>
    <name evidence="2" type="primary">guaD</name>
    <name evidence="2" type="ORF">TR69_WS6001000965</name>
</gene>
<dbReference type="InterPro" id="IPR016193">
    <property type="entry name" value="Cytidine_deaminase-like"/>
</dbReference>
<accession>A0A136LZ69</accession>
<name>A0A136LZ69_9BACT</name>
<dbReference type="InterPro" id="IPR002125">
    <property type="entry name" value="CMP_dCMP_dom"/>
</dbReference>
<dbReference type="GO" id="GO:0008892">
    <property type="term" value="F:guanine deaminase activity"/>
    <property type="evidence" value="ECO:0007669"/>
    <property type="project" value="UniProtKB-EC"/>
</dbReference>
<organism evidence="2 3">
    <name type="scientific">candidate division WS6 bacterium OLB20</name>
    <dbReference type="NCBI Taxonomy" id="1617426"/>
    <lineage>
        <taxon>Bacteria</taxon>
        <taxon>Candidatus Dojkabacteria</taxon>
    </lineage>
</organism>
<dbReference type="Gene3D" id="3.40.140.10">
    <property type="entry name" value="Cytidine Deaminase, domain 2"/>
    <property type="match status" value="1"/>
</dbReference>